<reference evidence="2" key="1">
    <citation type="journal article" date="2019" name="Int. J. Syst. Evol. Microbiol.">
        <title>The Global Catalogue of Microorganisms (GCM) 10K type strain sequencing project: providing services to taxonomists for standard genome sequencing and annotation.</title>
        <authorList>
            <consortium name="The Broad Institute Genomics Platform"/>
            <consortium name="The Broad Institute Genome Sequencing Center for Infectious Disease"/>
            <person name="Wu L."/>
            <person name="Ma J."/>
        </authorList>
    </citation>
    <scope>NUCLEOTIDE SEQUENCE [LARGE SCALE GENOMIC DNA]</scope>
    <source>
        <strain evidence="2">CCM 8979</strain>
    </source>
</reference>
<comment type="caution">
    <text evidence="1">The sequence shown here is derived from an EMBL/GenBank/DDBJ whole genome shotgun (WGS) entry which is preliminary data.</text>
</comment>
<keyword evidence="2" id="KW-1185">Reference proteome</keyword>
<gene>
    <name evidence="1" type="ORF">ACFQ44_01435</name>
</gene>
<evidence type="ECO:0000313" key="2">
    <source>
        <dbReference type="Proteomes" id="UP001597189"/>
    </source>
</evidence>
<accession>A0ABW4CYI4</accession>
<dbReference type="Proteomes" id="UP001597189">
    <property type="component" value="Unassembled WGS sequence"/>
</dbReference>
<name>A0ABW4CYI4_9LACO</name>
<evidence type="ECO:0008006" key="3">
    <source>
        <dbReference type="Google" id="ProtNLM"/>
    </source>
</evidence>
<dbReference type="Gene3D" id="3.40.50.720">
    <property type="entry name" value="NAD(P)-binding Rossmann-like Domain"/>
    <property type="match status" value="1"/>
</dbReference>
<sequence>MKRILLAGALDAASQNFVRQLSQNSQLDLTVYTSSAVSLPESVMALTEEVLDEGGLSAAMLDQDLVVALVPTIRLAKMASTLATAVQAAGNPQLIISRTDDIEELPLEERHARQTLAAAGVAFDIVDGFGGISSLLGVSTTSATVFGPGEEVPLERFAG</sequence>
<dbReference type="EMBL" id="JBHTOD010000001">
    <property type="protein sequence ID" value="MFD1454339.1"/>
    <property type="molecule type" value="Genomic_DNA"/>
</dbReference>
<protein>
    <recommendedName>
        <fullName evidence="3">Pyrroline-5-carboxylate reductase catalytic N-terminal domain-containing protein</fullName>
    </recommendedName>
</protein>
<evidence type="ECO:0000313" key="1">
    <source>
        <dbReference type="EMBL" id="MFD1454339.1"/>
    </source>
</evidence>
<proteinExistence type="predicted"/>
<organism evidence="1 2">
    <name type="scientific">Levilactobacillus lanxiensis</name>
    <dbReference type="NCBI Taxonomy" id="2799568"/>
    <lineage>
        <taxon>Bacteria</taxon>
        <taxon>Bacillati</taxon>
        <taxon>Bacillota</taxon>
        <taxon>Bacilli</taxon>
        <taxon>Lactobacillales</taxon>
        <taxon>Lactobacillaceae</taxon>
        <taxon>Levilactobacillus</taxon>
    </lineage>
</organism>
<dbReference type="RefSeq" id="WP_203642399.1">
    <property type="nucleotide sequence ID" value="NZ_BOLN01000001.1"/>
</dbReference>